<accession>A0ABY1PIU4</accession>
<organism evidence="6 7">
    <name type="scientific">Algoriphagus winogradskyi</name>
    <dbReference type="NCBI Taxonomy" id="237017"/>
    <lineage>
        <taxon>Bacteria</taxon>
        <taxon>Pseudomonadati</taxon>
        <taxon>Bacteroidota</taxon>
        <taxon>Cytophagia</taxon>
        <taxon>Cytophagales</taxon>
        <taxon>Cyclobacteriaceae</taxon>
        <taxon>Algoriphagus</taxon>
    </lineage>
</organism>
<keyword evidence="4 5" id="KW-0949">S-adenosyl-L-methionine</keyword>
<reference evidence="6 7" key="1">
    <citation type="submission" date="2017-05" db="EMBL/GenBank/DDBJ databases">
        <authorList>
            <person name="Varghese N."/>
            <person name="Submissions S."/>
        </authorList>
    </citation>
    <scope>NUCLEOTIDE SEQUENCE [LARGE SCALE GENOMIC DNA]</scope>
    <source>
        <strain evidence="6 7">DSM 15360</strain>
    </source>
</reference>
<evidence type="ECO:0000256" key="1">
    <source>
        <dbReference type="ARBA" id="ARBA00022428"/>
    </source>
</evidence>
<gene>
    <name evidence="5" type="primary">menG</name>
    <name evidence="6" type="ORF">SAMN06265367_110108</name>
</gene>
<keyword evidence="2 5" id="KW-0489">Methyltransferase</keyword>
<keyword evidence="1 5" id="KW-0474">Menaquinone biosynthesis</keyword>
<protein>
    <recommendedName>
        <fullName evidence="5">Demethylmenaquinone methyltransferase</fullName>
        <ecNumber evidence="5">2.1.1.163</ecNumber>
    </recommendedName>
</protein>
<comment type="function">
    <text evidence="5">Methyltransferase required for the conversion of demethylmenaquinol (DMKH2) to menaquinol (MKH2).</text>
</comment>
<dbReference type="Pfam" id="PF01209">
    <property type="entry name" value="Ubie_methyltran"/>
    <property type="match status" value="1"/>
</dbReference>
<evidence type="ECO:0000256" key="3">
    <source>
        <dbReference type="ARBA" id="ARBA00022679"/>
    </source>
</evidence>
<dbReference type="PANTHER" id="PTHR43591">
    <property type="entry name" value="METHYLTRANSFERASE"/>
    <property type="match status" value="1"/>
</dbReference>
<dbReference type="InterPro" id="IPR029063">
    <property type="entry name" value="SAM-dependent_MTases_sf"/>
</dbReference>
<dbReference type="HAMAP" id="MF_01813">
    <property type="entry name" value="MenG_UbiE_methyltr"/>
    <property type="match status" value="1"/>
</dbReference>
<sequence>MKAKWNNFPFLVFLAYYCPFKDRIQMAVVPYKDKQDSKKDQVAEMFNNISGKYDLLNHVLSMGIDITWRKKAIKYLKDDQPKLILDIATGTGDFAIEALSLNPDKIIGVDISEGMLEEGRKKMKKKGLEDKIELQLGDSEGLLFEDNKFDAVIVSFGVRNFENLEKGLADMYRVLKPGGKVVILEFSKPTKAPMKQAYAFYSKAILPQIGKIVSKDNSAYTYLPESVQAFPDGMDFLRIMNNVGFTSNLCKPLTFGISSIYVGTK</sequence>
<comment type="catalytic activity">
    <reaction evidence="5">
        <text>a 2-demethylmenaquinol + S-adenosyl-L-methionine = a menaquinol + S-adenosyl-L-homocysteine + H(+)</text>
        <dbReference type="Rhea" id="RHEA:42640"/>
        <dbReference type="Rhea" id="RHEA-COMP:9539"/>
        <dbReference type="Rhea" id="RHEA-COMP:9563"/>
        <dbReference type="ChEBI" id="CHEBI:15378"/>
        <dbReference type="ChEBI" id="CHEBI:18151"/>
        <dbReference type="ChEBI" id="CHEBI:55437"/>
        <dbReference type="ChEBI" id="CHEBI:57856"/>
        <dbReference type="ChEBI" id="CHEBI:59789"/>
        <dbReference type="EC" id="2.1.1.163"/>
    </reaction>
</comment>
<dbReference type="NCBIfam" id="NF001244">
    <property type="entry name" value="PRK00216.1-5"/>
    <property type="match status" value="1"/>
</dbReference>
<dbReference type="PROSITE" id="PS51608">
    <property type="entry name" value="SAM_MT_UBIE"/>
    <property type="match status" value="1"/>
</dbReference>
<comment type="pathway">
    <text evidence="5">Quinol/quinone metabolism; menaquinone biosynthesis; menaquinol from 1,4-dihydroxy-2-naphthoate: step 2/2.</text>
</comment>
<dbReference type="Gene3D" id="3.40.50.150">
    <property type="entry name" value="Vaccinia Virus protein VP39"/>
    <property type="match status" value="1"/>
</dbReference>
<dbReference type="EC" id="2.1.1.163" evidence="5"/>
<comment type="similarity">
    <text evidence="5">Belongs to the class I-like SAM-binding methyltransferase superfamily. MenG/UbiE family.</text>
</comment>
<dbReference type="NCBIfam" id="TIGR01934">
    <property type="entry name" value="MenG_MenH_UbiE"/>
    <property type="match status" value="1"/>
</dbReference>
<feature type="binding site" evidence="5">
    <location>
        <position position="155"/>
    </location>
    <ligand>
        <name>S-adenosyl-L-methionine</name>
        <dbReference type="ChEBI" id="CHEBI:59789"/>
    </ligand>
</feature>
<dbReference type="PANTHER" id="PTHR43591:SF24">
    <property type="entry name" value="2-METHOXY-6-POLYPRENYL-1,4-BENZOQUINOL METHYLASE, MITOCHONDRIAL"/>
    <property type="match status" value="1"/>
</dbReference>
<feature type="binding site" evidence="5">
    <location>
        <position position="91"/>
    </location>
    <ligand>
        <name>S-adenosyl-L-methionine</name>
        <dbReference type="ChEBI" id="CHEBI:59789"/>
    </ligand>
</feature>
<dbReference type="EMBL" id="FXUA01000010">
    <property type="protein sequence ID" value="SMP35109.1"/>
    <property type="molecule type" value="Genomic_DNA"/>
</dbReference>
<comment type="caution">
    <text evidence="6">The sequence shown here is derived from an EMBL/GenBank/DDBJ whole genome shotgun (WGS) entry which is preliminary data.</text>
</comment>
<evidence type="ECO:0000256" key="4">
    <source>
        <dbReference type="ARBA" id="ARBA00022691"/>
    </source>
</evidence>
<dbReference type="InterPro" id="IPR023576">
    <property type="entry name" value="UbiE/COQ5_MeTrFase_CS"/>
</dbReference>
<keyword evidence="3 5" id="KW-0808">Transferase</keyword>
<keyword evidence="7" id="KW-1185">Reference proteome</keyword>
<dbReference type="Proteomes" id="UP001157915">
    <property type="component" value="Unassembled WGS sequence"/>
</dbReference>
<evidence type="ECO:0000256" key="5">
    <source>
        <dbReference type="HAMAP-Rule" id="MF_01813"/>
    </source>
</evidence>
<evidence type="ECO:0000313" key="7">
    <source>
        <dbReference type="Proteomes" id="UP001157915"/>
    </source>
</evidence>
<dbReference type="PROSITE" id="PS01184">
    <property type="entry name" value="UBIE_2"/>
    <property type="match status" value="1"/>
</dbReference>
<proteinExistence type="inferred from homology"/>
<dbReference type="CDD" id="cd02440">
    <property type="entry name" value="AdoMet_MTases"/>
    <property type="match status" value="1"/>
</dbReference>
<feature type="binding site" evidence="5">
    <location>
        <begin position="138"/>
        <end position="139"/>
    </location>
    <ligand>
        <name>S-adenosyl-L-methionine</name>
        <dbReference type="ChEBI" id="CHEBI:59789"/>
    </ligand>
</feature>
<dbReference type="InterPro" id="IPR004033">
    <property type="entry name" value="UbiE/COQ5_MeTrFase"/>
</dbReference>
<feature type="binding site" evidence="5">
    <location>
        <position position="110"/>
    </location>
    <ligand>
        <name>S-adenosyl-L-methionine</name>
        <dbReference type="ChEBI" id="CHEBI:59789"/>
    </ligand>
</feature>
<dbReference type="GO" id="GO:0032259">
    <property type="term" value="P:methylation"/>
    <property type="evidence" value="ECO:0007669"/>
    <property type="project" value="UniProtKB-KW"/>
</dbReference>
<dbReference type="SUPFAM" id="SSF53335">
    <property type="entry name" value="S-adenosyl-L-methionine-dependent methyltransferases"/>
    <property type="match status" value="1"/>
</dbReference>
<dbReference type="PROSITE" id="PS01183">
    <property type="entry name" value="UBIE_1"/>
    <property type="match status" value="1"/>
</dbReference>
<dbReference type="GO" id="GO:0008168">
    <property type="term" value="F:methyltransferase activity"/>
    <property type="evidence" value="ECO:0007669"/>
    <property type="project" value="UniProtKB-KW"/>
</dbReference>
<evidence type="ECO:0000256" key="2">
    <source>
        <dbReference type="ARBA" id="ARBA00022603"/>
    </source>
</evidence>
<evidence type="ECO:0000313" key="6">
    <source>
        <dbReference type="EMBL" id="SMP35109.1"/>
    </source>
</evidence>
<name>A0ABY1PIU4_9BACT</name>